<sequence length="181" mass="18473">MGSVRAGRAAVSLLLAGALLGACSDEPLPPAPSAPGTGTAAPAPLPAVPTATGEPMEGELGSATGAPAPVWDEESRAAAVATATEVMTAYARPALDPDTWWGEFSRFLSPAAQQDYQWVQPASIAATSVGPGPAALVDESSVYLARVEVPTDAGTYRVLLSRQDGPTPWLVERVEPPEGVV</sequence>
<feature type="signal peptide" evidence="2">
    <location>
        <begin position="1"/>
        <end position="24"/>
    </location>
</feature>
<dbReference type="EMBL" id="RKRA01000001">
    <property type="protein sequence ID" value="RPF27009.1"/>
    <property type="molecule type" value="Genomic_DNA"/>
</dbReference>
<keyword evidence="4" id="KW-1185">Reference proteome</keyword>
<dbReference type="AlphaFoldDB" id="A0A3N4Z150"/>
<keyword evidence="2" id="KW-0732">Signal</keyword>
<evidence type="ECO:0000313" key="3">
    <source>
        <dbReference type="EMBL" id="RPF27009.1"/>
    </source>
</evidence>
<feature type="region of interest" description="Disordered" evidence="1">
    <location>
        <begin position="29"/>
        <end position="68"/>
    </location>
</feature>
<organism evidence="3 4">
    <name type="scientific">Georgenia muralis</name>
    <dbReference type="NCBI Taxonomy" id="154117"/>
    <lineage>
        <taxon>Bacteria</taxon>
        <taxon>Bacillati</taxon>
        <taxon>Actinomycetota</taxon>
        <taxon>Actinomycetes</taxon>
        <taxon>Micrococcales</taxon>
        <taxon>Bogoriellaceae</taxon>
        <taxon>Georgenia</taxon>
    </lineage>
</organism>
<dbReference type="PROSITE" id="PS51257">
    <property type="entry name" value="PROKAR_LIPOPROTEIN"/>
    <property type="match status" value="1"/>
</dbReference>
<evidence type="ECO:0000256" key="2">
    <source>
        <dbReference type="SAM" id="SignalP"/>
    </source>
</evidence>
<proteinExistence type="predicted"/>
<comment type="caution">
    <text evidence="3">The sequence shown here is derived from an EMBL/GenBank/DDBJ whole genome shotgun (WGS) entry which is preliminary data.</text>
</comment>
<feature type="compositionally biased region" description="Low complexity" evidence="1">
    <location>
        <begin position="34"/>
        <end position="53"/>
    </location>
</feature>
<accession>A0A3N4Z150</accession>
<evidence type="ECO:0000256" key="1">
    <source>
        <dbReference type="SAM" id="MobiDB-lite"/>
    </source>
</evidence>
<protein>
    <recommendedName>
        <fullName evidence="5">Lipoprotein</fullName>
    </recommendedName>
</protein>
<reference evidence="3 4" key="1">
    <citation type="submission" date="2018-11" db="EMBL/GenBank/DDBJ databases">
        <title>Sequencing the genomes of 1000 actinobacteria strains.</title>
        <authorList>
            <person name="Klenk H.-P."/>
        </authorList>
    </citation>
    <scope>NUCLEOTIDE SEQUENCE [LARGE SCALE GENOMIC DNA]</scope>
    <source>
        <strain evidence="3 4">DSM 14418</strain>
    </source>
</reference>
<dbReference type="Proteomes" id="UP000280726">
    <property type="component" value="Unassembled WGS sequence"/>
</dbReference>
<evidence type="ECO:0008006" key="5">
    <source>
        <dbReference type="Google" id="ProtNLM"/>
    </source>
</evidence>
<name>A0A3N4Z150_9MICO</name>
<gene>
    <name evidence="3" type="ORF">EDD32_1469</name>
</gene>
<feature type="chain" id="PRO_5018178057" description="Lipoprotein" evidence="2">
    <location>
        <begin position="25"/>
        <end position="181"/>
    </location>
</feature>
<evidence type="ECO:0000313" key="4">
    <source>
        <dbReference type="Proteomes" id="UP000280726"/>
    </source>
</evidence>